<reference evidence="3" key="2">
    <citation type="journal article" date="2024" name="Plant">
        <title>Genomic evolution and insights into agronomic trait innovations of Sesamum species.</title>
        <authorList>
            <person name="Miao H."/>
            <person name="Wang L."/>
            <person name="Qu L."/>
            <person name="Liu H."/>
            <person name="Sun Y."/>
            <person name="Le M."/>
            <person name="Wang Q."/>
            <person name="Wei S."/>
            <person name="Zheng Y."/>
            <person name="Lin W."/>
            <person name="Duan Y."/>
            <person name="Cao H."/>
            <person name="Xiong S."/>
            <person name="Wang X."/>
            <person name="Wei L."/>
            <person name="Li C."/>
            <person name="Ma Q."/>
            <person name="Ju M."/>
            <person name="Zhao R."/>
            <person name="Li G."/>
            <person name="Mu C."/>
            <person name="Tian Q."/>
            <person name="Mei H."/>
            <person name="Zhang T."/>
            <person name="Gao T."/>
            <person name="Zhang H."/>
        </authorList>
    </citation>
    <scope>NUCLEOTIDE SEQUENCE</scope>
    <source>
        <strain evidence="3">G01</strain>
    </source>
</reference>
<dbReference type="PANTHER" id="PTHR46250">
    <property type="entry name" value="MYB/SANT-LIKE DNA-BINDING DOMAIN PROTEIN-RELATED"/>
    <property type="match status" value="1"/>
</dbReference>
<dbReference type="Pfam" id="PF26138">
    <property type="entry name" value="DUF8040"/>
    <property type="match status" value="1"/>
</dbReference>
<evidence type="ECO:0000256" key="1">
    <source>
        <dbReference type="SAM" id="MobiDB-lite"/>
    </source>
</evidence>
<accession>A0AAW2PWB0</accession>
<dbReference type="InterPro" id="IPR058353">
    <property type="entry name" value="DUF8040"/>
</dbReference>
<dbReference type="EMBL" id="JACGWK010000004">
    <property type="protein sequence ID" value="KAL0359776.1"/>
    <property type="molecule type" value="Genomic_DNA"/>
</dbReference>
<feature type="domain" description="DUF8040" evidence="2">
    <location>
        <begin position="65"/>
        <end position="148"/>
    </location>
</feature>
<reference evidence="3" key="1">
    <citation type="submission" date="2020-06" db="EMBL/GenBank/DDBJ databases">
        <authorList>
            <person name="Li T."/>
            <person name="Hu X."/>
            <person name="Zhang T."/>
            <person name="Song X."/>
            <person name="Zhang H."/>
            <person name="Dai N."/>
            <person name="Sheng W."/>
            <person name="Hou X."/>
            <person name="Wei L."/>
        </authorList>
    </citation>
    <scope>NUCLEOTIDE SEQUENCE</scope>
    <source>
        <strain evidence="3">G01</strain>
        <tissue evidence="3">Leaf</tissue>
    </source>
</reference>
<comment type="caution">
    <text evidence="3">The sequence shown here is derived from an EMBL/GenBank/DDBJ whole genome shotgun (WGS) entry which is preliminary data.</text>
</comment>
<feature type="region of interest" description="Disordered" evidence="1">
    <location>
        <begin position="253"/>
        <end position="274"/>
    </location>
</feature>
<dbReference type="PANTHER" id="PTHR46250:SF15">
    <property type="entry name" value="OS01G0523800 PROTEIN"/>
    <property type="match status" value="1"/>
</dbReference>
<protein>
    <recommendedName>
        <fullName evidence="2">DUF8040 domain-containing protein</fullName>
    </recommendedName>
</protein>
<sequence>MRRSRRVLALIALQQIVDEIVVALTICIQVIKHIKAHRAYEGRFRRRRYSLTTRMPDQVGKLYRLVSSSNETCLRNHCMDRNAFGRLCYMLEQSGGVKPTKNVFVPEQVVMFRSVLSHHKKNCFVKHDFIRSSHIVSKPFHGVLHVVCEMQTVLLAKPTPIVDDCSDPRWKWFKMYKSKIIIACCLLHNFIRNEMPEDPFEHDFPDSREVGIETGVDCISTIESNAVWSAWRGELGAIDADFFSTAHVNTLEDDGSSQQKRRGNNKDRSGPRRTWTIVEKETLINGLKSLVTTRWKCDNGFRNGYLAQLEAHMKRVFPQCHIKVEPHINLKLHVRKNNTQLHAQ</sequence>
<name>A0AAW2PWB0_9LAMI</name>
<dbReference type="AlphaFoldDB" id="A0AAW2PWB0"/>
<evidence type="ECO:0000259" key="2">
    <source>
        <dbReference type="Pfam" id="PF26138"/>
    </source>
</evidence>
<evidence type="ECO:0000313" key="3">
    <source>
        <dbReference type="EMBL" id="KAL0359776.1"/>
    </source>
</evidence>
<proteinExistence type="predicted"/>
<organism evidence="3">
    <name type="scientific">Sesamum angustifolium</name>
    <dbReference type="NCBI Taxonomy" id="2727405"/>
    <lineage>
        <taxon>Eukaryota</taxon>
        <taxon>Viridiplantae</taxon>
        <taxon>Streptophyta</taxon>
        <taxon>Embryophyta</taxon>
        <taxon>Tracheophyta</taxon>
        <taxon>Spermatophyta</taxon>
        <taxon>Magnoliopsida</taxon>
        <taxon>eudicotyledons</taxon>
        <taxon>Gunneridae</taxon>
        <taxon>Pentapetalae</taxon>
        <taxon>asterids</taxon>
        <taxon>lamiids</taxon>
        <taxon>Lamiales</taxon>
        <taxon>Pedaliaceae</taxon>
        <taxon>Sesamum</taxon>
    </lineage>
</organism>
<gene>
    <name evidence="3" type="ORF">Sangu_0827000</name>
</gene>